<reference evidence="2" key="1">
    <citation type="journal article" date="2015" name="Nature">
        <title>Complex archaea that bridge the gap between prokaryotes and eukaryotes.</title>
        <authorList>
            <person name="Spang A."/>
            <person name="Saw J.H."/>
            <person name="Jorgensen S.L."/>
            <person name="Zaremba-Niedzwiedzka K."/>
            <person name="Martijn J."/>
            <person name="Lind A.E."/>
            <person name="van Eijk R."/>
            <person name="Schleper C."/>
            <person name="Guy L."/>
            <person name="Ettema T.J."/>
        </authorList>
    </citation>
    <scope>NUCLEOTIDE SEQUENCE</scope>
</reference>
<accession>A0A0F9IE19</accession>
<feature type="region of interest" description="Disordered" evidence="1">
    <location>
        <begin position="1"/>
        <end position="20"/>
    </location>
</feature>
<proteinExistence type="predicted"/>
<name>A0A0F9IE19_9ZZZZ</name>
<evidence type="ECO:0000256" key="1">
    <source>
        <dbReference type="SAM" id="MobiDB-lite"/>
    </source>
</evidence>
<sequence length="49" mass="5691">MTYKVMGRYNGDTEELDSADSEQEAKYLLNEYRMAFGAGWILWIIEPGQ</sequence>
<gene>
    <name evidence="2" type="ORF">LCGC14_1952620</name>
</gene>
<comment type="caution">
    <text evidence="2">The sequence shown here is derived from an EMBL/GenBank/DDBJ whole genome shotgun (WGS) entry which is preliminary data.</text>
</comment>
<protein>
    <submittedName>
        <fullName evidence="2">Uncharacterized protein</fullName>
    </submittedName>
</protein>
<evidence type="ECO:0000313" key="2">
    <source>
        <dbReference type="EMBL" id="KKL85647.1"/>
    </source>
</evidence>
<organism evidence="2">
    <name type="scientific">marine sediment metagenome</name>
    <dbReference type="NCBI Taxonomy" id="412755"/>
    <lineage>
        <taxon>unclassified sequences</taxon>
        <taxon>metagenomes</taxon>
        <taxon>ecological metagenomes</taxon>
    </lineage>
</organism>
<dbReference type="EMBL" id="LAZR01021348">
    <property type="protein sequence ID" value="KKL85647.1"/>
    <property type="molecule type" value="Genomic_DNA"/>
</dbReference>
<dbReference type="AlphaFoldDB" id="A0A0F9IE19"/>